<evidence type="ECO:0000259" key="1">
    <source>
        <dbReference type="Pfam" id="PF19493"/>
    </source>
</evidence>
<dbReference type="NCBIfam" id="NF041216">
    <property type="entry name" value="CU044_2847_fam"/>
    <property type="match status" value="1"/>
</dbReference>
<gene>
    <name evidence="2" type="ORF">MESMT1_0193</name>
    <name evidence="3" type="ORF">SAMN02910340_00437</name>
</gene>
<accession>A0A3G9CQN7</accession>
<keyword evidence="5" id="KW-1185">Reference proteome</keyword>
<dbReference type="AlphaFoldDB" id="A0A1I6XF97"/>
<dbReference type="InterPro" id="IPR045794">
    <property type="entry name" value="Trypco1"/>
</dbReference>
<proteinExistence type="predicted"/>
<dbReference type="Pfam" id="PF19493">
    <property type="entry name" value="Trypco1"/>
    <property type="match status" value="1"/>
</dbReference>
<dbReference type="Proteomes" id="UP000323733">
    <property type="component" value="Unassembled WGS sequence"/>
</dbReference>
<dbReference type="Proteomes" id="UP000265557">
    <property type="component" value="Chromosome"/>
</dbReference>
<feature type="domain" description="Trypsin-co-occurring" evidence="1">
    <location>
        <begin position="52"/>
        <end position="127"/>
    </location>
</feature>
<evidence type="ECO:0000313" key="5">
    <source>
        <dbReference type="Proteomes" id="UP000323733"/>
    </source>
</evidence>
<evidence type="ECO:0000313" key="2">
    <source>
        <dbReference type="EMBL" id="BAW28123.1"/>
    </source>
</evidence>
<dbReference type="EMBL" id="FPAO01000001">
    <property type="protein sequence ID" value="SFT36702.1"/>
    <property type="molecule type" value="Genomic_DNA"/>
</dbReference>
<dbReference type="EMBL" id="AP017646">
    <property type="protein sequence ID" value="BAW28123.1"/>
    <property type="molecule type" value="Genomic_DNA"/>
</dbReference>
<accession>A0A1I6XF97</accession>
<name>A0A1I6XF97_METTE</name>
<protein>
    <recommendedName>
        <fullName evidence="1">Trypsin-co-occurring domain-containing protein</fullName>
    </recommendedName>
</protein>
<evidence type="ECO:0000313" key="4">
    <source>
        <dbReference type="Proteomes" id="UP000265557"/>
    </source>
</evidence>
<evidence type="ECO:0000313" key="3">
    <source>
        <dbReference type="EMBL" id="SFT36702.1"/>
    </source>
</evidence>
<reference evidence="2 4" key="1">
    <citation type="submission" date="2016-09" db="EMBL/GenBank/DDBJ databases">
        <title>Complete Genome Sequence of Methanosarcina thermophila MT-1.</title>
        <authorList>
            <person name="Kouzuma A."/>
        </authorList>
    </citation>
    <scope>NUCLEOTIDE SEQUENCE [LARGE SCALE GENOMIC DNA]</scope>
    <source>
        <strain evidence="2 4">MT-1</strain>
    </source>
</reference>
<sequence length="140" mass="15584">MRALSSIGGQFLNKVIIDEEVIDVSSKNALKTGHILAELGHAPGTVKALRLVSPKALEEKSTESIDNAMLMIKEISKKVVDNMEETPAEFRPSQVELTFNLLLTMNGRAVITKSENEKNIKVVLRWKDKGNEIEKEVPEE</sequence>
<reference evidence="3 5" key="2">
    <citation type="submission" date="2016-10" db="EMBL/GenBank/DDBJ databases">
        <authorList>
            <person name="Varghese N."/>
            <person name="Submissions S."/>
        </authorList>
    </citation>
    <scope>NUCLEOTIDE SEQUENCE [LARGE SCALE GENOMIC DNA]</scope>
    <source>
        <strain evidence="3 5">DSM 11855</strain>
    </source>
</reference>
<organism evidence="3 5">
    <name type="scientific">Methanosarcina thermophila</name>
    <dbReference type="NCBI Taxonomy" id="2210"/>
    <lineage>
        <taxon>Archaea</taxon>
        <taxon>Methanobacteriati</taxon>
        <taxon>Methanobacteriota</taxon>
        <taxon>Stenosarchaea group</taxon>
        <taxon>Methanomicrobia</taxon>
        <taxon>Methanosarcinales</taxon>
        <taxon>Methanosarcinaceae</taxon>
        <taxon>Methanosarcina</taxon>
    </lineage>
</organism>